<protein>
    <recommendedName>
        <fullName evidence="2">Protein kinase domain-containing protein</fullName>
    </recommendedName>
</protein>
<dbReference type="PANTHER" id="PTHR24417:SF7">
    <property type="entry name" value="CHROMATIN MODIFICATION-RELATED PROTEIN EAF1"/>
    <property type="match status" value="1"/>
</dbReference>
<gene>
    <name evidence="3" type="ORF">NTEN_LOCUS13743</name>
</gene>
<dbReference type="GO" id="GO:0005524">
    <property type="term" value="F:ATP binding"/>
    <property type="evidence" value="ECO:0007669"/>
    <property type="project" value="InterPro"/>
</dbReference>
<feature type="compositionally biased region" description="Pro residues" evidence="1">
    <location>
        <begin position="1205"/>
        <end position="1214"/>
    </location>
</feature>
<dbReference type="PANTHER" id="PTHR24417">
    <property type="entry name" value="SERINE/THREONINE-PROTEIN KINASE LMTK1"/>
    <property type="match status" value="1"/>
</dbReference>
<feature type="region of interest" description="Disordered" evidence="1">
    <location>
        <begin position="1106"/>
        <end position="1134"/>
    </location>
</feature>
<evidence type="ECO:0000313" key="3">
    <source>
        <dbReference type="EMBL" id="CAB0008497.1"/>
    </source>
</evidence>
<organism evidence="3 4">
    <name type="scientific">Nesidiocoris tenuis</name>
    <dbReference type="NCBI Taxonomy" id="355587"/>
    <lineage>
        <taxon>Eukaryota</taxon>
        <taxon>Metazoa</taxon>
        <taxon>Ecdysozoa</taxon>
        <taxon>Arthropoda</taxon>
        <taxon>Hexapoda</taxon>
        <taxon>Insecta</taxon>
        <taxon>Pterygota</taxon>
        <taxon>Neoptera</taxon>
        <taxon>Paraneoptera</taxon>
        <taxon>Hemiptera</taxon>
        <taxon>Heteroptera</taxon>
        <taxon>Panheteroptera</taxon>
        <taxon>Cimicomorpha</taxon>
        <taxon>Miridae</taxon>
        <taxon>Dicyphina</taxon>
        <taxon>Nesidiocoris</taxon>
    </lineage>
</organism>
<feature type="compositionally biased region" description="Polar residues" evidence="1">
    <location>
        <begin position="1112"/>
        <end position="1130"/>
    </location>
</feature>
<feature type="region of interest" description="Disordered" evidence="1">
    <location>
        <begin position="779"/>
        <end position="805"/>
    </location>
</feature>
<dbReference type="SUPFAM" id="SSF56112">
    <property type="entry name" value="Protein kinase-like (PK-like)"/>
    <property type="match status" value="1"/>
</dbReference>
<keyword evidence="4" id="KW-1185">Reference proteome</keyword>
<dbReference type="EMBL" id="CADCXU010020474">
    <property type="protein sequence ID" value="CAB0008497.1"/>
    <property type="molecule type" value="Genomic_DNA"/>
</dbReference>
<feature type="compositionally biased region" description="Low complexity" evidence="1">
    <location>
        <begin position="640"/>
        <end position="649"/>
    </location>
</feature>
<dbReference type="Proteomes" id="UP000479000">
    <property type="component" value="Unassembled WGS sequence"/>
</dbReference>
<accession>A0A6H5GWS9</accession>
<dbReference type="InterPro" id="IPR001245">
    <property type="entry name" value="Ser-Thr/Tyr_kinase_cat_dom"/>
</dbReference>
<dbReference type="PRINTS" id="PR00109">
    <property type="entry name" value="TYRKINASE"/>
</dbReference>
<feature type="region of interest" description="Disordered" evidence="1">
    <location>
        <begin position="1160"/>
        <end position="1221"/>
    </location>
</feature>
<dbReference type="GO" id="GO:0005688">
    <property type="term" value="C:U6 snRNP"/>
    <property type="evidence" value="ECO:0007669"/>
    <property type="project" value="InterPro"/>
</dbReference>
<feature type="compositionally biased region" description="Low complexity" evidence="1">
    <location>
        <begin position="1167"/>
        <end position="1177"/>
    </location>
</feature>
<evidence type="ECO:0000259" key="2">
    <source>
        <dbReference type="PROSITE" id="PS50011"/>
    </source>
</evidence>
<dbReference type="OrthoDB" id="5973359at2759"/>
<dbReference type="InterPro" id="IPR000719">
    <property type="entry name" value="Prot_kinase_dom"/>
</dbReference>
<dbReference type="GO" id="GO:0000398">
    <property type="term" value="P:mRNA splicing, via spliceosome"/>
    <property type="evidence" value="ECO:0007669"/>
    <property type="project" value="InterPro"/>
</dbReference>
<feature type="compositionally biased region" description="Basic and acidic residues" evidence="1">
    <location>
        <begin position="1787"/>
        <end position="1823"/>
    </location>
</feature>
<dbReference type="Gene3D" id="2.30.30.100">
    <property type="match status" value="1"/>
</dbReference>
<dbReference type="Pfam" id="PF07714">
    <property type="entry name" value="PK_Tyr_Ser-Thr"/>
    <property type="match status" value="1"/>
</dbReference>
<evidence type="ECO:0000313" key="4">
    <source>
        <dbReference type="Proteomes" id="UP000479000"/>
    </source>
</evidence>
<dbReference type="InterPro" id="IPR034103">
    <property type="entry name" value="Lsm8"/>
</dbReference>
<dbReference type="InterPro" id="IPR008266">
    <property type="entry name" value="Tyr_kinase_AS"/>
</dbReference>
<feature type="region of interest" description="Disordered" evidence="1">
    <location>
        <begin position="1015"/>
        <end position="1043"/>
    </location>
</feature>
<feature type="compositionally biased region" description="Polar residues" evidence="1">
    <location>
        <begin position="2039"/>
        <end position="2049"/>
    </location>
</feature>
<dbReference type="PROSITE" id="PS50011">
    <property type="entry name" value="PROTEIN_KINASE_DOM"/>
    <property type="match status" value="1"/>
</dbReference>
<dbReference type="Pfam" id="PF01423">
    <property type="entry name" value="LSM"/>
    <property type="match status" value="1"/>
</dbReference>
<feature type="compositionally biased region" description="Basic and acidic residues" evidence="1">
    <location>
        <begin position="1324"/>
        <end position="1348"/>
    </location>
</feature>
<sequence length="2279" mass="252634">MKFFHLQVSRHSVPTPFLQDRIHQSWLDFERRFHQCPGEYGSGYFSTAGYRNWTAGDGGRAIWKSAGAGAAVQTGGIFIGGSRNFRLVRCPGKHFRSLVMYGGFSEGARPILRLRLFSRRAITLSETTLSIMRYKEHRRAAGGKRSRFQGSSSNANNRICWQLRQNAFTWPFLNNFPIVRDRNWKKATALSEKRTNEYKVAQRRIQFVSPVSRLHGSHCSLAGRRPIEKFPNSGGGIMVVEGEARGSKVIVRILREDATPEEKSYFLHEARPYRDLRHKNIARLYGRCLEIDPYLLLFELQNNKDLKNFLVSNSGSRRAINEQGIHLKMMTDVCEGIKFMNENGFIHTDLAARNCLVTADLTVKIGDYGTSIDIYKNEYYIAGDVAVPIRWCAPETLLCTPTTIETKQVTCQANVWSLGVLLWEIAEFGRLPYDDLTDDQVIVRVFGEENHRLGQPSCPFGQYLYNIMQICWKASDSRSSVDQILSMLLYLKTNPFQESDFEARWRKLKPNTVPVVDNHTPIHSPRHTELAQRPRLPAKSEFDSGVDLEIKPADENSCKTSTPMTISPQLSVTSEEMFQTQSQKKSPSLTNLQESFDDMSQFDSWLQGVDQKTEEDRTFVRNISEAIKNLDETLALEKTSSSSADSSLDAPKKPLLDFKLGPLGTGRKSESSSDTEEETWRHRVERGEFTEKVKEKSKSVTDLMVLTHIDSEESENDSLPSLTKQYSLKRSGPKGTTFTSIGFGSEGNIRNAVLSEELQEKLKSLTIWKPDSFLGTTTTSSKALESQAGPSKTFGAPSSQDFLGTSVSEDRKPLLDASPSRVQLFLDNEVSAANLEVASTKEVASGVEAPSFLVEVASEKSSPSSAIHGDGIVDQSLSCVNISSDNVAVGALEGAGERLQNDHVQSAEATSSFVSLSPPPFLSSSHSDSVPKIVITESELLRPESEPEINIETQHLVEVKPRKFVFVCRDDNEEIGPFDCKNEETTEDSSVILGSSEEHTLDFFKGLKTTFSPVEYSDDEDKDWSPSPSSANDECLEDEHTSESTVVVLQNRLTLDDLSALSVQHSCDDNTETFESSPTNSDTCFVVNSSSDTCPSLDDRPKDCLAIENGSDVESPNKSAEKVTSLSDNQESMKDSGCEVLINGKADSLSISELTTKQELTTDDSCSEMNSSSSHDSPVYSKEMTKSSASNKLEVNPASILKKPLGPPPPPPTKIHPNKVSKSKSLESVLCAKSDSDAFKPLGNLRGEAVPVFSMVEMITEDVFPNNNSFDSYFSIDSGHSSDRCVAQGSDRSVDQDKQMNDLKNRLEDVVKYNDDFQLRNAEDEYGGKLLTPDDERSSDSGFRDKGSLSESVEDTCDDKYNLEDIDAELDDYALKAAEKEELKYFDNIDFTPEEVDKGCRNVEGWFLHPKNNDLDVSRSGWLPISTENDERHLVTLDDEFVEAIRSELAEKLPCAQLTPKTVEEPVPEPEQEIIEPVVQFMYPAQLSPILEEQESNQSSLVIDDMSPILVLPPPEINIDAFREDIIRALEADESPDKDSLMIQDPEGDMADLAMDDDVLVIDTETNEVTLIESPKPQSQLSFILPHKTEAVHDDDSTEINTETYIVSPADTFVVSSDNVPLTPDISLGSNTLSSPENGNMSGMFMSPCSIRSDLFDSGPPSLPFDLGQSIDEVEDIFKTNGPEIVEDLIEAGIVNKDIIIFEDSKEPTTIQPIYSNVEEPLSVDIVNIKESSDRSPTKVDDSHQKSAPGDGQEPSDLEDSPARTLTPKPPSPTANDPPRIVVEADTPNHVKAEKEIDSLIEKTDPVPSGGDEKETTLDETKKDQNVWLKELLLNTADGEASQPQDITKQGWPSNEELLSDDNGLTLKPNLNSTLALMSPDLSSTDSKSHSLLSSFSSTPTYDEVKPFPEVGHAAPTSLSIGSAVCAPMPSPEDAEKGWRPTICQLMELTDQADGEEMTTSFIEPDENGIYTPDWDSDTSDEQSSSSGEFVWKLQEPLKMERIDEEEEETDGDDSSSEGSGTEFVPSTWNAMAVPPKSSIKSSSETTPKPSGKRVVFKKEKYQCVYEYPREPSDDESSPDPWHNHSSTVFDYSSFADWELGDGEVTNCVEGDNSDTEDQKKTKKTLDSDFYRLNYSMGPHLITDDGEFYISSSSRAFEWNDNDSSEFFPGRVADDMADFAPEASELTPLSLGELRHTKDSLRLELPAGTLKGFDQTINLILDDSHERVYSATQGVEQVVLGLHIIRGDNVAVVGEMDEALDSRLDLSSLRAEPIGQVIF</sequence>
<proteinExistence type="predicted"/>
<feature type="region of interest" description="Disordered" evidence="1">
    <location>
        <begin position="1836"/>
        <end position="1865"/>
    </location>
</feature>
<dbReference type="InterPro" id="IPR011009">
    <property type="entry name" value="Kinase-like_dom_sf"/>
</dbReference>
<dbReference type="InterPro" id="IPR001163">
    <property type="entry name" value="Sm_dom_euk/arc"/>
</dbReference>
<dbReference type="SMART" id="SM00651">
    <property type="entry name" value="Sm"/>
    <property type="match status" value="1"/>
</dbReference>
<name>A0A6H5GWS9_9HEMI</name>
<feature type="domain" description="Protein kinase" evidence="2">
    <location>
        <begin position="225"/>
        <end position="491"/>
    </location>
</feature>
<feature type="compositionally biased region" description="Basic and acidic residues" evidence="1">
    <location>
        <begin position="1731"/>
        <end position="1745"/>
    </location>
</feature>
<reference evidence="3 4" key="1">
    <citation type="submission" date="2020-02" db="EMBL/GenBank/DDBJ databases">
        <authorList>
            <person name="Ferguson B K."/>
        </authorList>
    </citation>
    <scope>NUCLEOTIDE SEQUENCE [LARGE SCALE GENOMIC DNA]</scope>
</reference>
<feature type="region of interest" description="Disordered" evidence="1">
    <location>
        <begin position="1731"/>
        <end position="1823"/>
    </location>
</feature>
<dbReference type="GO" id="GO:0004672">
    <property type="term" value="F:protein kinase activity"/>
    <property type="evidence" value="ECO:0007669"/>
    <property type="project" value="InterPro"/>
</dbReference>
<feature type="region of interest" description="Disordered" evidence="1">
    <location>
        <begin position="639"/>
        <end position="682"/>
    </location>
</feature>
<dbReference type="InterPro" id="IPR010920">
    <property type="entry name" value="LSM_dom_sf"/>
</dbReference>
<dbReference type="GO" id="GO:0046540">
    <property type="term" value="C:U4/U6 x U5 tri-snRNP complex"/>
    <property type="evidence" value="ECO:0007669"/>
    <property type="project" value="InterPro"/>
</dbReference>
<dbReference type="SUPFAM" id="SSF50182">
    <property type="entry name" value="Sm-like ribonucleoproteins"/>
    <property type="match status" value="1"/>
</dbReference>
<feature type="region of interest" description="Disordered" evidence="1">
    <location>
        <begin position="1324"/>
        <end position="1353"/>
    </location>
</feature>
<dbReference type="Gene3D" id="1.10.510.10">
    <property type="entry name" value="Transferase(Phosphotransferase) domain 1"/>
    <property type="match status" value="1"/>
</dbReference>
<feature type="region of interest" description="Disordered" evidence="1">
    <location>
        <begin position="1953"/>
        <end position="2054"/>
    </location>
</feature>
<dbReference type="CDD" id="cd01727">
    <property type="entry name" value="LSm8"/>
    <property type="match status" value="1"/>
</dbReference>
<dbReference type="PROSITE" id="PS00109">
    <property type="entry name" value="PROTEIN_KINASE_TYR"/>
    <property type="match status" value="1"/>
</dbReference>
<feature type="compositionally biased region" description="Polar residues" evidence="1">
    <location>
        <begin position="1842"/>
        <end position="1853"/>
    </location>
</feature>
<evidence type="ECO:0000256" key="1">
    <source>
        <dbReference type="SAM" id="MobiDB-lite"/>
    </source>
</evidence>
<feature type="compositionally biased region" description="Acidic residues" evidence="1">
    <location>
        <begin position="2003"/>
        <end position="2016"/>
    </location>
</feature>